<reference evidence="9" key="2">
    <citation type="submission" date="2025-08" db="UniProtKB">
        <authorList>
            <consortium name="RefSeq"/>
        </authorList>
    </citation>
    <scope>IDENTIFICATION</scope>
    <source>
        <tissue evidence="9">Etiolated seedlings</tissue>
    </source>
</reference>
<feature type="compositionally biased region" description="Low complexity" evidence="5">
    <location>
        <begin position="718"/>
        <end position="727"/>
    </location>
</feature>
<dbReference type="InterPro" id="IPR002646">
    <property type="entry name" value="PolA_pol_head_dom"/>
</dbReference>
<feature type="compositionally biased region" description="Basic and acidic residues" evidence="5">
    <location>
        <begin position="729"/>
        <end position="738"/>
    </location>
</feature>
<dbReference type="GO" id="GO:0003723">
    <property type="term" value="F:RNA binding"/>
    <property type="evidence" value="ECO:0007669"/>
    <property type="project" value="UniProtKB-KW"/>
</dbReference>
<feature type="compositionally biased region" description="Basic and acidic residues" evidence="5">
    <location>
        <begin position="761"/>
        <end position="773"/>
    </location>
</feature>
<evidence type="ECO:0000256" key="2">
    <source>
        <dbReference type="ARBA" id="ARBA00022679"/>
    </source>
</evidence>
<keyword evidence="3" id="KW-0547">Nucleotide-binding</keyword>
<dbReference type="Pfam" id="PF12627">
    <property type="entry name" value="PolyA_pol_RNAbd"/>
    <property type="match status" value="1"/>
</dbReference>
<dbReference type="CDD" id="cd05398">
    <property type="entry name" value="NT_ClassII-CCAase"/>
    <property type="match status" value="1"/>
</dbReference>
<gene>
    <name evidence="9" type="primary">LOC101494125</name>
</gene>
<feature type="domain" description="tRNA nucleotidyltransferase/poly(A) polymerase RNA and SrmB- binding" evidence="7">
    <location>
        <begin position="250"/>
        <end position="312"/>
    </location>
</feature>
<dbReference type="Proteomes" id="UP000087171">
    <property type="component" value="Chromosome Ca8"/>
</dbReference>
<keyword evidence="2 4" id="KW-0808">Transferase</keyword>
<dbReference type="KEGG" id="cam:101494125"/>
<feature type="compositionally biased region" description="Basic and acidic residues" evidence="5">
    <location>
        <begin position="814"/>
        <end position="828"/>
    </location>
</feature>
<evidence type="ECO:0000256" key="3">
    <source>
        <dbReference type="ARBA" id="ARBA00022741"/>
    </source>
</evidence>
<keyword evidence="8" id="KW-1185">Reference proteome</keyword>
<evidence type="ECO:0000259" key="7">
    <source>
        <dbReference type="Pfam" id="PF12627"/>
    </source>
</evidence>
<dbReference type="GO" id="GO:0001680">
    <property type="term" value="P:tRNA 3'-terminal CCA addition"/>
    <property type="evidence" value="ECO:0007669"/>
    <property type="project" value="UniProtKB-ARBA"/>
</dbReference>
<organism evidence="8 9">
    <name type="scientific">Cicer arietinum</name>
    <name type="common">Chickpea</name>
    <name type="synonym">Garbanzo</name>
    <dbReference type="NCBI Taxonomy" id="3827"/>
    <lineage>
        <taxon>Eukaryota</taxon>
        <taxon>Viridiplantae</taxon>
        <taxon>Streptophyta</taxon>
        <taxon>Embryophyta</taxon>
        <taxon>Tracheophyta</taxon>
        <taxon>Spermatophyta</taxon>
        <taxon>Magnoliopsida</taxon>
        <taxon>eudicotyledons</taxon>
        <taxon>Gunneridae</taxon>
        <taxon>Pentapetalae</taxon>
        <taxon>rosids</taxon>
        <taxon>fabids</taxon>
        <taxon>Fabales</taxon>
        <taxon>Fabaceae</taxon>
        <taxon>Papilionoideae</taxon>
        <taxon>50 kb inversion clade</taxon>
        <taxon>NPAAA clade</taxon>
        <taxon>Hologalegina</taxon>
        <taxon>IRL clade</taxon>
        <taxon>Cicereae</taxon>
        <taxon>Cicer</taxon>
    </lineage>
</organism>
<dbReference type="PANTHER" id="PTHR43051:SF1">
    <property type="entry name" value="POLYNUCLEOTIDE ADENYLYLTRANSFERASE FAMILY PROTEIN"/>
    <property type="match status" value="1"/>
</dbReference>
<dbReference type="STRING" id="3827.A0A1S2YZ80"/>
<dbReference type="InterPro" id="IPR052191">
    <property type="entry name" value="tRNA_ntf/polyA_polymerase_I"/>
</dbReference>
<dbReference type="SUPFAM" id="SSF81891">
    <property type="entry name" value="Poly A polymerase C-terminal region-like"/>
    <property type="match status" value="1"/>
</dbReference>
<feature type="compositionally biased region" description="Basic and acidic residues" evidence="5">
    <location>
        <begin position="697"/>
        <end position="711"/>
    </location>
</feature>
<dbReference type="GO" id="GO:0000166">
    <property type="term" value="F:nucleotide binding"/>
    <property type="evidence" value="ECO:0007669"/>
    <property type="project" value="UniProtKB-KW"/>
</dbReference>
<dbReference type="SUPFAM" id="SSF81301">
    <property type="entry name" value="Nucleotidyltransferase"/>
    <property type="match status" value="1"/>
</dbReference>
<dbReference type="OrthoDB" id="445712at2759"/>
<dbReference type="InterPro" id="IPR032828">
    <property type="entry name" value="PolyA_RNA-bd"/>
</dbReference>
<dbReference type="PANTHER" id="PTHR43051">
    <property type="entry name" value="POLYNUCLEOTIDE ADENYLYLTRANSFERASE FAMILY PROTEIN"/>
    <property type="match status" value="1"/>
</dbReference>
<dbReference type="PaxDb" id="3827-XP_004512255.1"/>
<dbReference type="Gene3D" id="1.10.3090.10">
    <property type="entry name" value="cca-adding enzyme, domain 2"/>
    <property type="match status" value="1"/>
</dbReference>
<feature type="region of interest" description="Disordered" evidence="5">
    <location>
        <begin position="665"/>
        <end position="786"/>
    </location>
</feature>
<evidence type="ECO:0000313" key="8">
    <source>
        <dbReference type="Proteomes" id="UP000087171"/>
    </source>
</evidence>
<keyword evidence="4" id="KW-0694">RNA-binding</keyword>
<accession>A0A1S2YZ80</accession>
<comment type="similarity">
    <text evidence="1 4">Belongs to the tRNA nucleotidyltransferase/poly(A) polymerase family.</text>
</comment>
<reference evidence="8" key="1">
    <citation type="journal article" date="2013" name="Nat. Biotechnol.">
        <title>Draft genome sequence of chickpea (Cicer arietinum) provides a resource for trait improvement.</title>
        <authorList>
            <person name="Varshney R.K."/>
            <person name="Song C."/>
            <person name="Saxena R.K."/>
            <person name="Azam S."/>
            <person name="Yu S."/>
            <person name="Sharpe A.G."/>
            <person name="Cannon S."/>
            <person name="Baek J."/>
            <person name="Rosen B.D."/>
            <person name="Tar'an B."/>
            <person name="Millan T."/>
            <person name="Zhang X."/>
            <person name="Ramsay L.D."/>
            <person name="Iwata A."/>
            <person name="Wang Y."/>
            <person name="Nelson W."/>
            <person name="Farmer A.D."/>
            <person name="Gaur P.M."/>
            <person name="Soderlund C."/>
            <person name="Penmetsa R.V."/>
            <person name="Xu C."/>
            <person name="Bharti A.K."/>
            <person name="He W."/>
            <person name="Winter P."/>
            <person name="Zhao S."/>
            <person name="Hane J.K."/>
            <person name="Carrasquilla-Garcia N."/>
            <person name="Condie J.A."/>
            <person name="Upadhyaya H.D."/>
            <person name="Luo M.C."/>
            <person name="Thudi M."/>
            <person name="Gowda C.L."/>
            <person name="Singh N.P."/>
            <person name="Lichtenzveig J."/>
            <person name="Gali K.K."/>
            <person name="Rubio J."/>
            <person name="Nadarajan N."/>
            <person name="Dolezel J."/>
            <person name="Bansal K.C."/>
            <person name="Xu X."/>
            <person name="Edwards D."/>
            <person name="Zhang G."/>
            <person name="Kahl G."/>
            <person name="Gil J."/>
            <person name="Singh K.B."/>
            <person name="Datta S.K."/>
            <person name="Jackson S.A."/>
            <person name="Wang J."/>
            <person name="Cook D.R."/>
        </authorList>
    </citation>
    <scope>NUCLEOTIDE SEQUENCE [LARGE SCALE GENOMIC DNA]</scope>
    <source>
        <strain evidence="8">cv. CDC Frontier</strain>
    </source>
</reference>
<dbReference type="AlphaFoldDB" id="A0A1S2YZ80"/>
<evidence type="ECO:0000259" key="6">
    <source>
        <dbReference type="Pfam" id="PF01743"/>
    </source>
</evidence>
<evidence type="ECO:0000256" key="4">
    <source>
        <dbReference type="RuleBase" id="RU003953"/>
    </source>
</evidence>
<dbReference type="GO" id="GO:0016779">
    <property type="term" value="F:nucleotidyltransferase activity"/>
    <property type="evidence" value="ECO:0007669"/>
    <property type="project" value="InterPro"/>
</dbReference>
<evidence type="ECO:0000256" key="5">
    <source>
        <dbReference type="SAM" id="MobiDB-lite"/>
    </source>
</evidence>
<protein>
    <submittedName>
        <fullName evidence="9">Uncharacterized protein LOC101494125</fullName>
    </submittedName>
</protein>
<dbReference type="GeneID" id="101494125"/>
<dbReference type="RefSeq" id="XP_004512255.1">
    <property type="nucleotide sequence ID" value="XM_004512198.3"/>
</dbReference>
<dbReference type="Pfam" id="PF01743">
    <property type="entry name" value="PolyA_pol"/>
    <property type="match status" value="1"/>
</dbReference>
<evidence type="ECO:0000256" key="1">
    <source>
        <dbReference type="ARBA" id="ARBA00007265"/>
    </source>
</evidence>
<evidence type="ECO:0000313" key="9">
    <source>
        <dbReference type="RefSeq" id="XP_004512255.1"/>
    </source>
</evidence>
<dbReference type="eggNOG" id="KOG2159">
    <property type="taxonomic scope" value="Eukaryota"/>
</dbReference>
<feature type="region of interest" description="Disordered" evidence="5">
    <location>
        <begin position="813"/>
        <end position="851"/>
    </location>
</feature>
<dbReference type="Gene3D" id="3.30.460.10">
    <property type="entry name" value="Beta Polymerase, domain 2"/>
    <property type="match status" value="1"/>
</dbReference>
<proteinExistence type="inferred from homology"/>
<feature type="domain" description="Poly A polymerase head" evidence="6">
    <location>
        <begin position="91"/>
        <end position="221"/>
    </location>
</feature>
<name>A0A1S2YZ80_CICAR</name>
<dbReference type="InterPro" id="IPR043519">
    <property type="entry name" value="NT_sf"/>
</dbReference>
<sequence>MLRINNKSGVLTCFKTLINDSRCFCSSLPKGSVNDHSSSETESDYSLGRGRIDISKWETFDAKKLGINSSMISKPSQLVLKLLKEKGFKSYFVGGCVRDLILNRIPKDFDVVTTAKLIEARKQFGRHSVRAVVVGRRFPVCLVHIRGSVVEVTSFETEAKTSKAVEKVLHSLLPKCKNKEDRFLCKSSLRRDFTINSLFYDPFANKIYDYANGMADLRSLKLETVIPAQLSFKDDPGRILRGFRIAARLGLSLSRETEAAIWTCSSLVKTMNKDRVMIELNYMLSYGAAEPSLRLLWKFKLLQFLLPRHAAYLDKQATKEDALASNMLMQLFKHLDNLVGCDRPCDCILWIGLLAFHLASLKNSQDALVVWALASVLYHGEWEGGIKFAKERAKMCVNFAPEIKRSSICKSDEEIAKAVTKLASLAIDSLHGQAFIPRKTGKAVSEIFEVLLNDITLYKSVRQSEKINYDMLGRGHISETRYVLGKIVLETMHSGIVGDGDGFEAEKCHLKTEGTKDFDQLEGTKDKRKVLSTPNVEHKQEKLKKQKLTKNACIAEQKLGSDELLKYRETNEEHQKILTKDFEAEKCHLKTEGTKDFDQLVATKDKRKVLSTPNVEHKQEKLKKQKLTENACIAEQKMGSDELLKYRETNEEHQKPVKLHRKVDLSMKKNSMADNKSRHRKQLINDRKKIAGASKSSTDHARHLTKDEHCMPSKSTKAQNQQVVANNHNIKETSEENQKPVNLRQKVDLSMKKKSMPNNKSSDRKQLINDRNKIATASKSSTDHAIHLNMDEHRTSSQSTVSKNHQVMANNHSIHVDVKTDELADKVVNKKGRQHSQERKKSVPSLSSLFK</sequence>